<dbReference type="PANTHER" id="PTHR11113:SF14">
    <property type="entry name" value="N-ACETYLGLUCOSAMINE-6-PHOSPHATE DEACETYLASE"/>
    <property type="match status" value="1"/>
</dbReference>
<evidence type="ECO:0000256" key="4">
    <source>
        <dbReference type="PIRNR" id="PIRNR038994"/>
    </source>
</evidence>
<dbReference type="Proteomes" id="UP001597169">
    <property type="component" value="Unassembled WGS sequence"/>
</dbReference>
<keyword evidence="3 4" id="KW-0378">Hydrolase</keyword>
<dbReference type="EC" id="3.5.1.25" evidence="5"/>
<sequence>MDNGRYVEAVHYATGNRIEVEMTDDCFAEIADVAGGTVYFAPGLVDLQVNGYMGIDFNSPALTVEQVHQVTRLLQAVGVVKYCPTVITNSEEAMSQSIRTIAAACILDEVTQNSVAGIHLEGPFISREDGPRGAHPAEFVTPPDIGLLQRLQRAGNGLIRIVTMSPEWDCSDAFIEQCVQEGIIVSIGHTAASSEQIVDAVRCGAAMSTHLGNGAHLLLPRHPNYLWDQLAADSLHTCFIADGFHLPDAVQKVIMRVKKEKAILVSDAAHLAGLPAGDYKTHIGGRVTLTESGKLHLTDQSELLAGSAQMLIQGISRLVRKRLCAMEEAWNMGSIHPWRLLNIYSEAQPELGPSVLFTIRDGEFQLLQTVGSGVQRI</sequence>
<gene>
    <name evidence="5" type="ORF">ACFQ3J_25355</name>
</gene>
<evidence type="ECO:0000313" key="6">
    <source>
        <dbReference type="Proteomes" id="UP001597169"/>
    </source>
</evidence>
<dbReference type="Gene3D" id="3.20.20.140">
    <property type="entry name" value="Metal-dependent hydrolases"/>
    <property type="match status" value="1"/>
</dbReference>
<dbReference type="GO" id="GO:0008448">
    <property type="term" value="F:N-acetylglucosamine-6-phosphate deacetylase activity"/>
    <property type="evidence" value="ECO:0007669"/>
    <property type="project" value="UniProtKB-EC"/>
</dbReference>
<evidence type="ECO:0000256" key="3">
    <source>
        <dbReference type="ARBA" id="ARBA00022801"/>
    </source>
</evidence>
<reference evidence="6" key="1">
    <citation type="journal article" date="2019" name="Int. J. Syst. Evol. Microbiol.">
        <title>The Global Catalogue of Microorganisms (GCM) 10K type strain sequencing project: providing services to taxonomists for standard genome sequencing and annotation.</title>
        <authorList>
            <consortium name="The Broad Institute Genomics Platform"/>
            <consortium name="The Broad Institute Genome Sequencing Center for Infectious Disease"/>
            <person name="Wu L."/>
            <person name="Ma J."/>
        </authorList>
    </citation>
    <scope>NUCLEOTIDE SEQUENCE [LARGE SCALE GENOMIC DNA]</scope>
    <source>
        <strain evidence="6">CCUG 53519</strain>
    </source>
</reference>
<evidence type="ECO:0000256" key="2">
    <source>
        <dbReference type="ARBA" id="ARBA00022723"/>
    </source>
</evidence>
<comment type="caution">
    <text evidence="5">The sequence shown here is derived from an EMBL/GenBank/DDBJ whole genome shotgun (WGS) entry which is preliminary data.</text>
</comment>
<protein>
    <submittedName>
        <fullName evidence="5">N-acetylglucosamine-6-phosphate deacetylase</fullName>
        <ecNumber evidence="5">3.5.1.25</ecNumber>
    </submittedName>
</protein>
<dbReference type="InterPro" id="IPR032466">
    <property type="entry name" value="Metal_Hydrolase"/>
</dbReference>
<keyword evidence="2" id="KW-0479">Metal-binding</keyword>
<comment type="similarity">
    <text evidence="1 4">Belongs to the metallo-dependent hydrolases superfamily. NagA family.</text>
</comment>
<name>A0ABW3PXT7_9BACL</name>
<evidence type="ECO:0000313" key="5">
    <source>
        <dbReference type="EMBL" id="MFD1131448.1"/>
    </source>
</evidence>
<organism evidence="5 6">
    <name type="scientific">Paenibacillus provencensis</name>
    <dbReference type="NCBI Taxonomy" id="441151"/>
    <lineage>
        <taxon>Bacteria</taxon>
        <taxon>Bacillati</taxon>
        <taxon>Bacillota</taxon>
        <taxon>Bacilli</taxon>
        <taxon>Bacillales</taxon>
        <taxon>Paenibacillaceae</taxon>
        <taxon>Paenibacillus</taxon>
    </lineage>
</organism>
<dbReference type="PANTHER" id="PTHR11113">
    <property type="entry name" value="N-ACETYLGLUCOSAMINE-6-PHOSPHATE DEACETYLASE"/>
    <property type="match status" value="1"/>
</dbReference>
<dbReference type="InterPro" id="IPR003764">
    <property type="entry name" value="GlcNAc_6-P_deAcase"/>
</dbReference>
<evidence type="ECO:0000256" key="1">
    <source>
        <dbReference type="ARBA" id="ARBA00010716"/>
    </source>
</evidence>
<keyword evidence="4" id="KW-0119">Carbohydrate metabolism</keyword>
<proteinExistence type="inferred from homology"/>
<dbReference type="EMBL" id="JBHTKX010000010">
    <property type="protein sequence ID" value="MFD1131448.1"/>
    <property type="molecule type" value="Genomic_DNA"/>
</dbReference>
<dbReference type="SUPFAM" id="SSF51556">
    <property type="entry name" value="Metallo-dependent hydrolases"/>
    <property type="match status" value="1"/>
</dbReference>
<dbReference type="RefSeq" id="WP_251584688.1">
    <property type="nucleotide sequence ID" value="NZ_JBHTKX010000010.1"/>
</dbReference>
<accession>A0ABW3PXT7</accession>
<keyword evidence="6" id="KW-1185">Reference proteome</keyword>
<dbReference type="PIRSF" id="PIRSF038994">
    <property type="entry name" value="NagA"/>
    <property type="match status" value="1"/>
</dbReference>